<sequence>MMSHINHPAASQADLAELHNAISSTLLRFPAEIRNRIYEYVLDSLVIVMNHIVERSSTANESRCYLDARAMNPSYSRRYAIREDLTRLCGLMFVCRRLYAETKLLPFKLGVIYIRWCCITRLQHVLNTTQLSSISCMSVVYHSSNSKNRFSDCTSVLPAFEALVGLKKVIWLGFPDEGASSRAERGRLVAEMKKRIGRDDIVVGFGR</sequence>
<evidence type="ECO:0000313" key="2">
    <source>
        <dbReference type="Proteomes" id="UP000813461"/>
    </source>
</evidence>
<evidence type="ECO:0000313" key="1">
    <source>
        <dbReference type="EMBL" id="KAH7069241.1"/>
    </source>
</evidence>
<keyword evidence="2" id="KW-1185">Reference proteome</keyword>
<dbReference type="PANTHER" id="PTHR38790">
    <property type="entry name" value="2EXR DOMAIN-CONTAINING PROTEIN-RELATED"/>
    <property type="match status" value="1"/>
</dbReference>
<dbReference type="EMBL" id="JAGMVJ010000030">
    <property type="protein sequence ID" value="KAH7069241.1"/>
    <property type="molecule type" value="Genomic_DNA"/>
</dbReference>
<reference evidence="1" key="1">
    <citation type="journal article" date="2021" name="Nat. Commun.">
        <title>Genetic determinants of endophytism in the Arabidopsis root mycobiome.</title>
        <authorList>
            <person name="Mesny F."/>
            <person name="Miyauchi S."/>
            <person name="Thiergart T."/>
            <person name="Pickel B."/>
            <person name="Atanasova L."/>
            <person name="Karlsson M."/>
            <person name="Huettel B."/>
            <person name="Barry K.W."/>
            <person name="Haridas S."/>
            <person name="Chen C."/>
            <person name="Bauer D."/>
            <person name="Andreopoulos W."/>
            <person name="Pangilinan J."/>
            <person name="LaButti K."/>
            <person name="Riley R."/>
            <person name="Lipzen A."/>
            <person name="Clum A."/>
            <person name="Drula E."/>
            <person name="Henrissat B."/>
            <person name="Kohler A."/>
            <person name="Grigoriev I.V."/>
            <person name="Martin F.M."/>
            <person name="Hacquard S."/>
        </authorList>
    </citation>
    <scope>NUCLEOTIDE SEQUENCE</scope>
    <source>
        <strain evidence="1">MPI-SDFR-AT-0120</strain>
    </source>
</reference>
<accession>A0A8K0VRI7</accession>
<name>A0A8K0VRI7_9PLEO</name>
<dbReference type="OrthoDB" id="5413827at2759"/>
<proteinExistence type="predicted"/>
<comment type="caution">
    <text evidence="1">The sequence shown here is derived from an EMBL/GenBank/DDBJ whole genome shotgun (WGS) entry which is preliminary data.</text>
</comment>
<organism evidence="1 2">
    <name type="scientific">Paraphoma chrysanthemicola</name>
    <dbReference type="NCBI Taxonomy" id="798071"/>
    <lineage>
        <taxon>Eukaryota</taxon>
        <taxon>Fungi</taxon>
        <taxon>Dikarya</taxon>
        <taxon>Ascomycota</taxon>
        <taxon>Pezizomycotina</taxon>
        <taxon>Dothideomycetes</taxon>
        <taxon>Pleosporomycetidae</taxon>
        <taxon>Pleosporales</taxon>
        <taxon>Pleosporineae</taxon>
        <taxon>Phaeosphaeriaceae</taxon>
        <taxon>Paraphoma</taxon>
    </lineage>
</organism>
<gene>
    <name evidence="1" type="ORF">FB567DRAFT_540390</name>
</gene>
<dbReference type="AlphaFoldDB" id="A0A8K0VRI7"/>
<dbReference type="Proteomes" id="UP000813461">
    <property type="component" value="Unassembled WGS sequence"/>
</dbReference>
<protein>
    <submittedName>
        <fullName evidence="1">Uncharacterized protein</fullName>
    </submittedName>
</protein>
<dbReference type="PANTHER" id="PTHR38790:SF4">
    <property type="entry name" value="2EXR DOMAIN-CONTAINING PROTEIN"/>
    <property type="match status" value="1"/>
</dbReference>